<evidence type="ECO:0000313" key="4">
    <source>
        <dbReference type="Proteomes" id="UP000826616"/>
    </source>
</evidence>
<gene>
    <name evidence="1" type="ORF">K3F53_12380</name>
    <name evidence="2" type="ORF">SAMN04489735_100118</name>
</gene>
<evidence type="ECO:0000313" key="2">
    <source>
        <dbReference type="EMBL" id="SDG67390.1"/>
    </source>
</evidence>
<dbReference type="InterPro" id="IPR032585">
    <property type="entry name" value="DUF4912"/>
</dbReference>
<keyword evidence="4" id="KW-1185">Reference proteome</keyword>
<dbReference type="EMBL" id="CP080764">
    <property type="protein sequence ID" value="QYY41719.1"/>
    <property type="molecule type" value="Genomic_DNA"/>
</dbReference>
<sequence>MKAKPKRRTSKLDVEGPNIRVAWNDTQSLTASWEIDERQKEAIEQRFAIPVSELPFVLRLYDVTDRMIKNDGLDSYVDFDINVQASNWLLYGIESTRQYCVELGVRMVDGRYYSLKRSDRILPYAG</sequence>
<reference evidence="2 3" key="1">
    <citation type="submission" date="2016-10" db="EMBL/GenBank/DDBJ databases">
        <authorList>
            <person name="de Groot N.N."/>
        </authorList>
    </citation>
    <scope>NUCLEOTIDE SEQUENCE [LARGE SCALE GENOMIC DNA]</scope>
    <source>
        <strain evidence="2 3">L 420-91</strain>
    </source>
</reference>
<protein>
    <submittedName>
        <fullName evidence="1">DUF4912 domain-containing protein</fullName>
    </submittedName>
</protein>
<reference evidence="1 4" key="2">
    <citation type="submission" date="2021-08" db="EMBL/GenBank/DDBJ databases">
        <title>Complete genome sequence of the strain Aneurinibacillus thermoaerophilus CCM 8960.</title>
        <authorList>
            <person name="Musilova J."/>
            <person name="Kourilova X."/>
            <person name="Pernicova I."/>
            <person name="Bezdicek M."/>
            <person name="Lengerova M."/>
            <person name="Obruca S."/>
            <person name="Sedlar K."/>
        </authorList>
    </citation>
    <scope>NUCLEOTIDE SEQUENCE [LARGE SCALE GENOMIC DNA]</scope>
    <source>
        <strain evidence="1 4">CCM 8960</strain>
    </source>
</reference>
<accession>A0A1G7W8E0</accession>
<dbReference type="EMBL" id="FNDE01000001">
    <property type="protein sequence ID" value="SDG67390.1"/>
    <property type="molecule type" value="Genomic_DNA"/>
</dbReference>
<evidence type="ECO:0000313" key="1">
    <source>
        <dbReference type="EMBL" id="QYY41719.1"/>
    </source>
</evidence>
<evidence type="ECO:0000313" key="3">
    <source>
        <dbReference type="Proteomes" id="UP000198956"/>
    </source>
</evidence>
<organism evidence="2 3">
    <name type="scientific">Aneurinibacillus thermoaerophilus</name>
    <dbReference type="NCBI Taxonomy" id="143495"/>
    <lineage>
        <taxon>Bacteria</taxon>
        <taxon>Bacillati</taxon>
        <taxon>Bacillota</taxon>
        <taxon>Bacilli</taxon>
        <taxon>Bacillales</taxon>
        <taxon>Paenibacillaceae</taxon>
        <taxon>Aneurinibacillus group</taxon>
        <taxon>Aneurinibacillus</taxon>
    </lineage>
</organism>
<dbReference type="Proteomes" id="UP000826616">
    <property type="component" value="Chromosome"/>
</dbReference>
<dbReference type="AlphaFoldDB" id="A0A1G7W8E0"/>
<dbReference type="Proteomes" id="UP000198956">
    <property type="component" value="Unassembled WGS sequence"/>
</dbReference>
<dbReference type="Pfam" id="PF16258">
    <property type="entry name" value="DUF4912"/>
    <property type="match status" value="1"/>
</dbReference>
<dbReference type="OrthoDB" id="9812700at2"/>
<proteinExistence type="predicted"/>
<dbReference type="RefSeq" id="WP_057898271.1">
    <property type="nucleotide sequence ID" value="NZ_CP080764.1"/>
</dbReference>
<name>A0A1G7W8E0_ANETH</name>
<dbReference type="GeneID" id="97142171"/>